<accession>A0A0A8YBB7</accession>
<feature type="region of interest" description="Disordered" evidence="1">
    <location>
        <begin position="1"/>
        <end position="100"/>
    </location>
</feature>
<sequence>MRRRMTGSIRCSPRPAPPRGAIHWARRRKATVGTRRRCSGEGSSKSCGGRSRRRSGSTWTKATGKWPRARRPRGRGARGRGRRRRPRSLPEGKNALRRRGGCSLIRSMPIRRGCCEKQGAHRLSQLCSQFTSPSRRSWRRSAFVSWKF</sequence>
<evidence type="ECO:0000313" key="2">
    <source>
        <dbReference type="EMBL" id="JAD23276.1"/>
    </source>
</evidence>
<reference evidence="2" key="2">
    <citation type="journal article" date="2015" name="Data Brief">
        <title>Shoot transcriptome of the giant reed, Arundo donax.</title>
        <authorList>
            <person name="Barrero R.A."/>
            <person name="Guerrero F.D."/>
            <person name="Moolhuijzen P."/>
            <person name="Goolsby J.A."/>
            <person name="Tidwell J."/>
            <person name="Bellgard S.E."/>
            <person name="Bellgard M.I."/>
        </authorList>
    </citation>
    <scope>NUCLEOTIDE SEQUENCE</scope>
    <source>
        <tissue evidence="2">Shoot tissue taken approximately 20 cm above the soil surface</tissue>
    </source>
</reference>
<protein>
    <submittedName>
        <fullName evidence="2">Uncharacterized protein</fullName>
    </submittedName>
</protein>
<organism evidence="2">
    <name type="scientific">Arundo donax</name>
    <name type="common">Giant reed</name>
    <name type="synonym">Donax arundinaceus</name>
    <dbReference type="NCBI Taxonomy" id="35708"/>
    <lineage>
        <taxon>Eukaryota</taxon>
        <taxon>Viridiplantae</taxon>
        <taxon>Streptophyta</taxon>
        <taxon>Embryophyta</taxon>
        <taxon>Tracheophyta</taxon>
        <taxon>Spermatophyta</taxon>
        <taxon>Magnoliopsida</taxon>
        <taxon>Liliopsida</taxon>
        <taxon>Poales</taxon>
        <taxon>Poaceae</taxon>
        <taxon>PACMAD clade</taxon>
        <taxon>Arundinoideae</taxon>
        <taxon>Arundineae</taxon>
        <taxon>Arundo</taxon>
    </lineage>
</organism>
<evidence type="ECO:0000256" key="1">
    <source>
        <dbReference type="SAM" id="MobiDB-lite"/>
    </source>
</evidence>
<proteinExistence type="predicted"/>
<dbReference type="EMBL" id="GBRH01274619">
    <property type="protein sequence ID" value="JAD23276.1"/>
    <property type="molecule type" value="Transcribed_RNA"/>
</dbReference>
<feature type="compositionally biased region" description="Low complexity" evidence="1">
    <location>
        <begin position="40"/>
        <end position="49"/>
    </location>
</feature>
<reference evidence="2" key="1">
    <citation type="submission" date="2014-09" db="EMBL/GenBank/DDBJ databases">
        <authorList>
            <person name="Magalhaes I.L.F."/>
            <person name="Oliveira U."/>
            <person name="Santos F.R."/>
            <person name="Vidigal T.H.D.A."/>
            <person name="Brescovit A.D."/>
            <person name="Santos A.J."/>
        </authorList>
    </citation>
    <scope>NUCLEOTIDE SEQUENCE</scope>
    <source>
        <tissue evidence="2">Shoot tissue taken approximately 20 cm above the soil surface</tissue>
    </source>
</reference>
<feature type="compositionally biased region" description="Basic residues" evidence="1">
    <location>
        <begin position="24"/>
        <end position="37"/>
    </location>
</feature>
<feature type="compositionally biased region" description="Basic residues" evidence="1">
    <location>
        <begin position="67"/>
        <end position="87"/>
    </location>
</feature>
<dbReference type="AlphaFoldDB" id="A0A0A8YBB7"/>
<name>A0A0A8YBB7_ARUDO</name>